<dbReference type="InterPro" id="IPR035906">
    <property type="entry name" value="MetI-like_sf"/>
</dbReference>
<feature type="domain" description="ABC transmembrane type-1" evidence="9">
    <location>
        <begin position="106"/>
        <end position="300"/>
    </location>
</feature>
<keyword evidence="4 7" id="KW-0812">Transmembrane</keyword>
<dbReference type="CDD" id="cd06261">
    <property type="entry name" value="TM_PBP2"/>
    <property type="match status" value="1"/>
</dbReference>
<feature type="transmembrane region" description="Helical" evidence="7">
    <location>
        <begin position="141"/>
        <end position="161"/>
    </location>
</feature>
<dbReference type="Gene3D" id="1.10.3720.10">
    <property type="entry name" value="MetI-like"/>
    <property type="match status" value="1"/>
</dbReference>
<keyword evidence="6 7" id="KW-0472">Membrane</keyword>
<evidence type="ECO:0000313" key="10">
    <source>
        <dbReference type="EMBL" id="GIF06461.1"/>
    </source>
</evidence>
<evidence type="ECO:0000256" key="7">
    <source>
        <dbReference type="RuleBase" id="RU363032"/>
    </source>
</evidence>
<dbReference type="EMBL" id="BOMW01000036">
    <property type="protein sequence ID" value="GIF06461.1"/>
    <property type="molecule type" value="Genomic_DNA"/>
</dbReference>
<keyword evidence="11" id="KW-1185">Reference proteome</keyword>
<dbReference type="RefSeq" id="WP_203681799.1">
    <property type="nucleotide sequence ID" value="NZ_BOMW01000036.1"/>
</dbReference>
<dbReference type="PROSITE" id="PS50928">
    <property type="entry name" value="ABC_TM1"/>
    <property type="match status" value="1"/>
</dbReference>
<dbReference type="Pfam" id="PF00528">
    <property type="entry name" value="BPD_transp_1"/>
    <property type="match status" value="1"/>
</dbReference>
<protein>
    <submittedName>
        <fullName evidence="10">ABC transporter permease</fullName>
    </submittedName>
</protein>
<keyword evidence="2 7" id="KW-0813">Transport</keyword>
<evidence type="ECO:0000256" key="5">
    <source>
        <dbReference type="ARBA" id="ARBA00022989"/>
    </source>
</evidence>
<dbReference type="PANTHER" id="PTHR43386">
    <property type="entry name" value="OLIGOPEPTIDE TRANSPORT SYSTEM PERMEASE PROTEIN APPC"/>
    <property type="match status" value="1"/>
</dbReference>
<gene>
    <name evidence="10" type="ORF">Asi03nite_39990</name>
</gene>
<feature type="region of interest" description="Disordered" evidence="8">
    <location>
        <begin position="10"/>
        <end position="30"/>
    </location>
</feature>
<proteinExistence type="inferred from homology"/>
<dbReference type="Proteomes" id="UP000629619">
    <property type="component" value="Unassembled WGS sequence"/>
</dbReference>
<evidence type="ECO:0000256" key="2">
    <source>
        <dbReference type="ARBA" id="ARBA00022448"/>
    </source>
</evidence>
<dbReference type="InterPro" id="IPR000515">
    <property type="entry name" value="MetI-like"/>
</dbReference>
<sequence>MSDLNTVTAAEAPGGQPNVPHGPVKKDKPRSLAGDAWADLRKRKIFWIAVVLVAVVLVMAAWPTLFTSADPGACALANQYKGATGGALFGFDYQGCDIYAKVIYGARNSITVGVLATLLAGVIGLIFGLSAGYFGGLVDAILSRFIDIMLGVPFLLAGIVLSNRLSSDPKSNGIFAVTLTLGLLSWTTGARVMRSAVISAKNQDYVAAARMLGSPPARLIFRHILPNSIASFIVLLTLLLGINIASEATLSFLGVGLKNGAISWGIMIADGTQFARTEPWPLVWPAIFLGATVLAFIMLGDAVRDAFDPKLR</sequence>
<organism evidence="10 11">
    <name type="scientific">Actinoplanes siamensis</name>
    <dbReference type="NCBI Taxonomy" id="1223317"/>
    <lineage>
        <taxon>Bacteria</taxon>
        <taxon>Bacillati</taxon>
        <taxon>Actinomycetota</taxon>
        <taxon>Actinomycetes</taxon>
        <taxon>Micromonosporales</taxon>
        <taxon>Micromonosporaceae</taxon>
        <taxon>Actinoplanes</taxon>
    </lineage>
</organism>
<keyword evidence="3" id="KW-1003">Cell membrane</keyword>
<dbReference type="PANTHER" id="PTHR43386:SF6">
    <property type="entry name" value="ABC TRANSPORTER PERMEASE PROTEIN"/>
    <property type="match status" value="1"/>
</dbReference>
<evidence type="ECO:0000313" key="11">
    <source>
        <dbReference type="Proteomes" id="UP000629619"/>
    </source>
</evidence>
<reference evidence="10" key="1">
    <citation type="submission" date="2021-01" db="EMBL/GenBank/DDBJ databases">
        <title>Whole genome shotgun sequence of Actinoplanes siamensis NBRC 109076.</title>
        <authorList>
            <person name="Komaki H."/>
            <person name="Tamura T."/>
        </authorList>
    </citation>
    <scope>NUCLEOTIDE SEQUENCE</scope>
    <source>
        <strain evidence="10">NBRC 109076</strain>
    </source>
</reference>
<evidence type="ECO:0000256" key="3">
    <source>
        <dbReference type="ARBA" id="ARBA00022475"/>
    </source>
</evidence>
<evidence type="ECO:0000256" key="4">
    <source>
        <dbReference type="ARBA" id="ARBA00022692"/>
    </source>
</evidence>
<dbReference type="InterPro" id="IPR050366">
    <property type="entry name" value="BP-dependent_transpt_permease"/>
</dbReference>
<accession>A0A919N8M8</accession>
<comment type="subcellular location">
    <subcellularLocation>
        <location evidence="1 7">Cell membrane</location>
        <topology evidence="1 7">Multi-pass membrane protein</topology>
    </subcellularLocation>
</comment>
<evidence type="ECO:0000256" key="8">
    <source>
        <dbReference type="SAM" id="MobiDB-lite"/>
    </source>
</evidence>
<feature type="transmembrane region" description="Helical" evidence="7">
    <location>
        <begin position="224"/>
        <end position="245"/>
    </location>
</feature>
<dbReference type="SUPFAM" id="SSF161098">
    <property type="entry name" value="MetI-like"/>
    <property type="match status" value="1"/>
</dbReference>
<keyword evidence="5 7" id="KW-1133">Transmembrane helix</keyword>
<comment type="caution">
    <text evidence="10">The sequence shown here is derived from an EMBL/GenBank/DDBJ whole genome shotgun (WGS) entry which is preliminary data.</text>
</comment>
<feature type="transmembrane region" description="Helical" evidence="7">
    <location>
        <begin position="110"/>
        <end position="134"/>
    </location>
</feature>
<dbReference type="AlphaFoldDB" id="A0A919N8M8"/>
<feature type="transmembrane region" description="Helical" evidence="7">
    <location>
        <begin position="173"/>
        <end position="193"/>
    </location>
</feature>
<feature type="transmembrane region" description="Helical" evidence="7">
    <location>
        <begin position="282"/>
        <end position="303"/>
    </location>
</feature>
<evidence type="ECO:0000256" key="6">
    <source>
        <dbReference type="ARBA" id="ARBA00023136"/>
    </source>
</evidence>
<evidence type="ECO:0000256" key="1">
    <source>
        <dbReference type="ARBA" id="ARBA00004651"/>
    </source>
</evidence>
<evidence type="ECO:0000259" key="9">
    <source>
        <dbReference type="PROSITE" id="PS50928"/>
    </source>
</evidence>
<dbReference type="GO" id="GO:0055085">
    <property type="term" value="P:transmembrane transport"/>
    <property type="evidence" value="ECO:0007669"/>
    <property type="project" value="InterPro"/>
</dbReference>
<dbReference type="GO" id="GO:0005886">
    <property type="term" value="C:plasma membrane"/>
    <property type="evidence" value="ECO:0007669"/>
    <property type="project" value="UniProtKB-SubCell"/>
</dbReference>
<feature type="transmembrane region" description="Helical" evidence="7">
    <location>
        <begin position="45"/>
        <end position="62"/>
    </location>
</feature>
<name>A0A919N8M8_9ACTN</name>
<comment type="similarity">
    <text evidence="7">Belongs to the binding-protein-dependent transport system permease family.</text>
</comment>